<dbReference type="GO" id="GO:0005886">
    <property type="term" value="C:plasma membrane"/>
    <property type="evidence" value="ECO:0007669"/>
    <property type="project" value="UniProtKB-SubCell"/>
</dbReference>
<organism evidence="7 8">
    <name type="scientific">Salinimonas marina</name>
    <dbReference type="NCBI Taxonomy" id="2785918"/>
    <lineage>
        <taxon>Bacteria</taxon>
        <taxon>Pseudomonadati</taxon>
        <taxon>Pseudomonadota</taxon>
        <taxon>Gammaproteobacteria</taxon>
        <taxon>Alteromonadales</taxon>
        <taxon>Alteromonadaceae</taxon>
        <taxon>Alteromonas/Salinimonas group</taxon>
        <taxon>Salinimonas</taxon>
    </lineage>
</organism>
<keyword evidence="6" id="KW-1003">Cell membrane</keyword>
<feature type="transmembrane region" description="Helical" evidence="6">
    <location>
        <begin position="234"/>
        <end position="253"/>
    </location>
</feature>
<keyword evidence="5 6" id="KW-0472">Membrane</keyword>
<evidence type="ECO:0000256" key="1">
    <source>
        <dbReference type="ARBA" id="ARBA00004141"/>
    </source>
</evidence>
<name>A0A7S9DVK1_9ALTE</name>
<keyword evidence="8" id="KW-1185">Reference proteome</keyword>
<evidence type="ECO:0000256" key="6">
    <source>
        <dbReference type="RuleBase" id="RU363041"/>
    </source>
</evidence>
<keyword evidence="4 6" id="KW-1133">Transmembrane helix</keyword>
<evidence type="ECO:0000313" key="8">
    <source>
        <dbReference type="Proteomes" id="UP000595095"/>
    </source>
</evidence>
<feature type="transmembrane region" description="Helical" evidence="6">
    <location>
        <begin position="204"/>
        <end position="222"/>
    </location>
</feature>
<sequence length="254" mass="25851">MNIMLGMIIVSALLIGATLGVLGAGGAILTMPALLFFTPMDEKTAVAHSLVIVGVIALAGWGVNSVRHPGHFSWRLFGIFALTSLPGAAVGAIAGASLPNGVQLTLLVTIMFFSAYKMLGKKSHQNSGESRLLVLLPAGFGTGAITGLVGVGGGFLMVPALHLLAGLPLKNATVTSLGLIVLNTAAAILALSVNQNWIAWDLPVLMIMAAGGVAGTFAAVLVSHKISAPRLQKGFAMCLIVVATVLVGTRLLAA</sequence>
<evidence type="ECO:0000256" key="2">
    <source>
        <dbReference type="ARBA" id="ARBA00009142"/>
    </source>
</evidence>
<feature type="transmembrane region" description="Helical" evidence="6">
    <location>
        <begin position="132"/>
        <end position="160"/>
    </location>
</feature>
<gene>
    <name evidence="7" type="ORF">IT774_09875</name>
</gene>
<evidence type="ECO:0000256" key="3">
    <source>
        <dbReference type="ARBA" id="ARBA00022692"/>
    </source>
</evidence>
<dbReference type="Pfam" id="PF01925">
    <property type="entry name" value="TauE"/>
    <property type="match status" value="1"/>
</dbReference>
<evidence type="ECO:0000256" key="5">
    <source>
        <dbReference type="ARBA" id="ARBA00023136"/>
    </source>
</evidence>
<dbReference type="PANTHER" id="PTHR43701:SF2">
    <property type="entry name" value="MEMBRANE TRANSPORTER PROTEIN YJNA-RELATED"/>
    <property type="match status" value="1"/>
</dbReference>
<proteinExistence type="inferred from homology"/>
<feature type="transmembrane region" description="Helical" evidence="6">
    <location>
        <begin position="76"/>
        <end position="96"/>
    </location>
</feature>
<reference evidence="7 8" key="1">
    <citation type="submission" date="2020-11" db="EMBL/GenBank/DDBJ databases">
        <title>Complete genome sequence for Salinimonas sp. strain G2-b.</title>
        <authorList>
            <person name="Park S.-J."/>
        </authorList>
    </citation>
    <scope>NUCLEOTIDE SEQUENCE [LARGE SCALE GENOMIC DNA]</scope>
    <source>
        <strain evidence="7 8">G2-b</strain>
    </source>
</reference>
<dbReference type="RefSeq" id="WP_195809642.1">
    <property type="nucleotide sequence ID" value="NZ_CP064795.1"/>
</dbReference>
<dbReference type="EMBL" id="CP064795">
    <property type="protein sequence ID" value="QPG04548.1"/>
    <property type="molecule type" value="Genomic_DNA"/>
</dbReference>
<dbReference type="PANTHER" id="PTHR43701">
    <property type="entry name" value="MEMBRANE TRANSPORTER PROTEIN MJ0441-RELATED"/>
    <property type="match status" value="1"/>
</dbReference>
<dbReference type="Proteomes" id="UP000595095">
    <property type="component" value="Chromosome"/>
</dbReference>
<dbReference type="InterPro" id="IPR002781">
    <property type="entry name" value="TM_pro_TauE-like"/>
</dbReference>
<feature type="transmembrane region" description="Helical" evidence="6">
    <location>
        <begin position="102"/>
        <end position="120"/>
    </location>
</feature>
<dbReference type="AlphaFoldDB" id="A0A7S9DVK1"/>
<dbReference type="KEGG" id="smaa:IT774_09875"/>
<feature type="transmembrane region" description="Helical" evidence="6">
    <location>
        <begin position="172"/>
        <end position="192"/>
    </location>
</feature>
<protein>
    <recommendedName>
        <fullName evidence="6">Probable membrane transporter protein</fullName>
    </recommendedName>
</protein>
<comment type="similarity">
    <text evidence="2 6">Belongs to the 4-toluene sulfonate uptake permease (TSUP) (TC 2.A.102) family.</text>
</comment>
<dbReference type="InterPro" id="IPR051598">
    <property type="entry name" value="TSUP/Inactive_protease-like"/>
</dbReference>
<evidence type="ECO:0000256" key="4">
    <source>
        <dbReference type="ARBA" id="ARBA00022989"/>
    </source>
</evidence>
<accession>A0A7S9DVK1</accession>
<comment type="subcellular location">
    <subcellularLocation>
        <location evidence="6">Cell membrane</location>
        <topology evidence="6">Multi-pass membrane protein</topology>
    </subcellularLocation>
    <subcellularLocation>
        <location evidence="1">Membrane</location>
        <topology evidence="1">Multi-pass membrane protein</topology>
    </subcellularLocation>
</comment>
<keyword evidence="3 6" id="KW-0812">Transmembrane</keyword>
<feature type="transmembrane region" description="Helical" evidence="6">
    <location>
        <begin position="47"/>
        <end position="64"/>
    </location>
</feature>
<evidence type="ECO:0000313" key="7">
    <source>
        <dbReference type="EMBL" id="QPG04548.1"/>
    </source>
</evidence>